<feature type="chain" id="PRO_5043652482" description="Glucosylceramidase" evidence="13">
    <location>
        <begin position="22"/>
        <end position="519"/>
    </location>
</feature>
<dbReference type="Pfam" id="PF02055">
    <property type="entry name" value="Glyco_hydro_30"/>
    <property type="match status" value="1"/>
</dbReference>
<evidence type="ECO:0000256" key="13">
    <source>
        <dbReference type="SAM" id="SignalP"/>
    </source>
</evidence>
<sequence>KPICEMLIIVSITALIAFVHSQGCAQRQLSTGIVCVCNATYCDSIEPLGQIADNEAVIYLTNIDGARLERTVLAKSSVLTGFLLTLDPNTQYQELLGFGGSFTDSTGINLLALSEAAREHLIQSYFGVNGSAYTLGRIPIASTDFSPRPYSYAEVKDDFQMEHFSLMEEDYSYKLPFIKRAADLQKANGGLKLVAAPWSAPAWMKSNGIMNGGGKLRGFEGGPYYDAWAKYFVKFFEAYSTEGVDFWAAEVQNEPRCGADPKYKWQSMYFSPESEANFVVNQLSPALKNSSVSKDIKIIGMTDQRGELPDWPRKMFADPAARTLIDGISVHWYEDDFKSAELLTTTHSDFPEKFILASEASNGFMDPHNIRMRPGDYGRAEKYAHSIIEDLNHFVSGWIDWNLALDMTGGPTWVDNVLDATILVNATVDEFYKQPSYYALAHFSKFLKPGSRRVLLEINGGIGKHVDAFGGIGADGKRVVVVVNTDKQEALRLSVADKTRDGVANIELGPRSMMTIIWN</sequence>
<dbReference type="EMBL" id="BTSX01000004">
    <property type="protein sequence ID" value="GMS97781.1"/>
    <property type="molecule type" value="Genomic_DNA"/>
</dbReference>
<comment type="catalytic activity">
    <reaction evidence="10">
        <text>a beta-D-glucosylceramide + H2O = an N-acyl-sphingoid base + D-glucose</text>
        <dbReference type="Rhea" id="RHEA:81447"/>
        <dbReference type="ChEBI" id="CHEBI:4167"/>
        <dbReference type="ChEBI" id="CHEBI:15377"/>
        <dbReference type="ChEBI" id="CHEBI:83264"/>
        <dbReference type="ChEBI" id="CHEBI:83273"/>
    </reaction>
    <physiologicalReaction direction="left-to-right" evidence="10">
        <dbReference type="Rhea" id="RHEA:81448"/>
    </physiologicalReaction>
</comment>
<dbReference type="PANTHER" id="PTHR11069">
    <property type="entry name" value="GLUCOSYLCERAMIDASE"/>
    <property type="match status" value="1"/>
</dbReference>
<dbReference type="GO" id="GO:0005764">
    <property type="term" value="C:lysosome"/>
    <property type="evidence" value="ECO:0007669"/>
    <property type="project" value="UniProtKB-ARBA"/>
</dbReference>
<dbReference type="InterPro" id="IPR001139">
    <property type="entry name" value="Glyco_hydro_30"/>
</dbReference>
<comment type="pathway">
    <text evidence="2">Lipid metabolism; sphingolipid metabolism.</text>
</comment>
<protein>
    <recommendedName>
        <fullName evidence="5 12">Glucosylceramidase</fullName>
        <ecNumber evidence="5 12">3.2.1.45</ecNumber>
    </recommendedName>
</protein>
<evidence type="ECO:0000256" key="3">
    <source>
        <dbReference type="ARBA" id="ARBA00004991"/>
    </source>
</evidence>
<feature type="domain" description="Glycosyl hydrolase family 30 beta sandwich" evidence="15">
    <location>
        <begin position="450"/>
        <end position="516"/>
    </location>
</feature>
<feature type="signal peptide" evidence="13">
    <location>
        <begin position="1"/>
        <end position="21"/>
    </location>
</feature>
<dbReference type="GO" id="GO:0042391">
    <property type="term" value="P:regulation of membrane potential"/>
    <property type="evidence" value="ECO:0007669"/>
    <property type="project" value="UniProtKB-ARBA"/>
</dbReference>
<evidence type="ECO:0000313" key="17">
    <source>
        <dbReference type="Proteomes" id="UP001432027"/>
    </source>
</evidence>
<comment type="similarity">
    <text evidence="4 12">Belongs to the glycosyl hydrolase 30 family.</text>
</comment>
<dbReference type="SUPFAM" id="SSF51445">
    <property type="entry name" value="(Trans)glycosidases"/>
    <property type="match status" value="1"/>
</dbReference>
<dbReference type="FunFam" id="3.20.20.80:FF:000030">
    <property type="entry name" value="Lysosomal acid glucosylceramidase"/>
    <property type="match status" value="1"/>
</dbReference>
<evidence type="ECO:0000256" key="10">
    <source>
        <dbReference type="ARBA" id="ARBA00050474"/>
    </source>
</evidence>
<feature type="non-terminal residue" evidence="16">
    <location>
        <position position="1"/>
    </location>
</feature>
<dbReference type="InterPro" id="IPR033453">
    <property type="entry name" value="Glyco_hydro_30_TIM-barrel"/>
</dbReference>
<dbReference type="GO" id="GO:0005102">
    <property type="term" value="F:signaling receptor binding"/>
    <property type="evidence" value="ECO:0007669"/>
    <property type="project" value="UniProtKB-ARBA"/>
</dbReference>
<dbReference type="PRINTS" id="PR00843">
    <property type="entry name" value="GLHYDRLASE30"/>
</dbReference>
<evidence type="ECO:0000259" key="15">
    <source>
        <dbReference type="Pfam" id="PF17189"/>
    </source>
</evidence>
<keyword evidence="17" id="KW-1185">Reference proteome</keyword>
<evidence type="ECO:0000256" key="4">
    <source>
        <dbReference type="ARBA" id="ARBA00005382"/>
    </source>
</evidence>
<dbReference type="Pfam" id="PF17189">
    <property type="entry name" value="Glyco_hydro_30C"/>
    <property type="match status" value="1"/>
</dbReference>
<dbReference type="GO" id="GO:0006066">
    <property type="term" value="P:alcohol metabolic process"/>
    <property type="evidence" value="ECO:0007669"/>
    <property type="project" value="UniProtKB-ARBA"/>
</dbReference>
<dbReference type="GO" id="GO:0006680">
    <property type="term" value="P:glucosylceramide catabolic process"/>
    <property type="evidence" value="ECO:0007669"/>
    <property type="project" value="UniProtKB-ARBA"/>
</dbReference>
<keyword evidence="6 13" id="KW-0732">Signal</keyword>
<dbReference type="EC" id="3.2.1.45" evidence="5 12"/>
<dbReference type="GO" id="GO:0004348">
    <property type="term" value="F:glucosylceramidase activity"/>
    <property type="evidence" value="ECO:0007669"/>
    <property type="project" value="UniProtKB-EC"/>
</dbReference>
<dbReference type="GO" id="GO:0007040">
    <property type="term" value="P:lysosome organization"/>
    <property type="evidence" value="ECO:0007669"/>
    <property type="project" value="UniProtKB-ARBA"/>
</dbReference>
<dbReference type="Gene3D" id="3.20.20.80">
    <property type="entry name" value="Glycosidases"/>
    <property type="match status" value="1"/>
</dbReference>
<keyword evidence="9 12" id="KW-0443">Lipid metabolism</keyword>
<evidence type="ECO:0000256" key="7">
    <source>
        <dbReference type="ARBA" id="ARBA00022801"/>
    </source>
</evidence>
<evidence type="ECO:0000256" key="6">
    <source>
        <dbReference type="ARBA" id="ARBA00022729"/>
    </source>
</evidence>
<proteinExistence type="inferred from homology"/>
<evidence type="ECO:0000256" key="11">
    <source>
        <dbReference type="ARBA" id="ARBA00051345"/>
    </source>
</evidence>
<evidence type="ECO:0000256" key="8">
    <source>
        <dbReference type="ARBA" id="ARBA00022919"/>
    </source>
</evidence>
<feature type="domain" description="Glycosyl hydrolase family 30 TIM-barrel" evidence="14">
    <location>
        <begin position="97"/>
        <end position="447"/>
    </location>
</feature>
<evidence type="ECO:0000256" key="12">
    <source>
        <dbReference type="RuleBase" id="RU361188"/>
    </source>
</evidence>
<organism evidence="16 17">
    <name type="scientific">Pristionchus entomophagus</name>
    <dbReference type="NCBI Taxonomy" id="358040"/>
    <lineage>
        <taxon>Eukaryota</taxon>
        <taxon>Metazoa</taxon>
        <taxon>Ecdysozoa</taxon>
        <taxon>Nematoda</taxon>
        <taxon>Chromadorea</taxon>
        <taxon>Rhabditida</taxon>
        <taxon>Rhabditina</taxon>
        <taxon>Diplogasteromorpha</taxon>
        <taxon>Diplogasteroidea</taxon>
        <taxon>Neodiplogasteridae</taxon>
        <taxon>Pristionchus</taxon>
    </lineage>
</organism>
<dbReference type="SUPFAM" id="SSF51011">
    <property type="entry name" value="Glycosyl hydrolase domain"/>
    <property type="match status" value="1"/>
</dbReference>
<evidence type="ECO:0000256" key="1">
    <source>
        <dbReference type="ARBA" id="ARBA00001013"/>
    </source>
</evidence>
<comment type="pathway">
    <text evidence="3">Sphingolipid metabolism.</text>
</comment>
<evidence type="ECO:0000259" key="14">
    <source>
        <dbReference type="Pfam" id="PF02055"/>
    </source>
</evidence>
<dbReference type="GO" id="GO:0030163">
    <property type="term" value="P:protein catabolic process"/>
    <property type="evidence" value="ECO:0007669"/>
    <property type="project" value="UniProtKB-ARBA"/>
</dbReference>
<dbReference type="GO" id="GO:0032006">
    <property type="term" value="P:regulation of TOR signaling"/>
    <property type="evidence" value="ECO:0007669"/>
    <property type="project" value="UniProtKB-ARBA"/>
</dbReference>
<dbReference type="AlphaFoldDB" id="A0AAV5TU47"/>
<dbReference type="InterPro" id="IPR017853">
    <property type="entry name" value="GH"/>
</dbReference>
<keyword evidence="8 12" id="KW-0746">Sphingolipid metabolism</keyword>
<comment type="caution">
    <text evidence="16">The sequence shown here is derived from an EMBL/GenBank/DDBJ whole genome shotgun (WGS) entry which is preliminary data.</text>
</comment>
<name>A0AAV5TU47_9BILA</name>
<dbReference type="GO" id="GO:0008202">
    <property type="term" value="P:steroid metabolic process"/>
    <property type="evidence" value="ECO:0007669"/>
    <property type="project" value="UniProtKB-ARBA"/>
</dbReference>
<dbReference type="GO" id="GO:0016241">
    <property type="term" value="P:regulation of macroautophagy"/>
    <property type="evidence" value="ECO:0007669"/>
    <property type="project" value="UniProtKB-ARBA"/>
</dbReference>
<gene>
    <name evidence="16" type="ORF">PENTCL1PPCAC_19956</name>
</gene>
<evidence type="ECO:0000313" key="16">
    <source>
        <dbReference type="EMBL" id="GMS97781.1"/>
    </source>
</evidence>
<dbReference type="GO" id="GO:0016758">
    <property type="term" value="F:hexosyltransferase activity"/>
    <property type="evidence" value="ECO:0007669"/>
    <property type="project" value="UniProtKB-ARBA"/>
</dbReference>
<comment type="catalytic activity">
    <reaction evidence="11">
        <text>an N-acyl-1-beta-D-glucosyl-15-methylhexadecasphing-4-enine + H2O = an N-acyl-15-methylhexadecasphing-4-enine + D-glucose</text>
        <dbReference type="Rhea" id="RHEA:34755"/>
        <dbReference type="ChEBI" id="CHEBI:4167"/>
        <dbReference type="ChEBI" id="CHEBI:15377"/>
        <dbReference type="ChEBI" id="CHEBI:70815"/>
        <dbReference type="ChEBI" id="CHEBI:70846"/>
    </reaction>
    <physiologicalReaction direction="left-to-right" evidence="11">
        <dbReference type="Rhea" id="RHEA:34756"/>
    </physiologicalReaction>
</comment>
<evidence type="ECO:0000256" key="5">
    <source>
        <dbReference type="ARBA" id="ARBA00012658"/>
    </source>
</evidence>
<evidence type="ECO:0000256" key="2">
    <source>
        <dbReference type="ARBA" id="ARBA00004760"/>
    </source>
</evidence>
<comment type="catalytic activity">
    <reaction evidence="1">
        <text>a beta-D-glucosyl-(1&lt;-&gt;1')-N-acylsphing-4-enine + H2O = an N-acylsphing-4-enine + D-glucose</text>
        <dbReference type="Rhea" id="RHEA:13269"/>
        <dbReference type="ChEBI" id="CHEBI:4167"/>
        <dbReference type="ChEBI" id="CHEBI:15377"/>
        <dbReference type="ChEBI" id="CHEBI:22801"/>
        <dbReference type="ChEBI" id="CHEBI:52639"/>
        <dbReference type="EC" id="3.2.1.45"/>
    </reaction>
    <physiologicalReaction direction="left-to-right" evidence="1">
        <dbReference type="Rhea" id="RHEA:13270"/>
    </physiologicalReaction>
</comment>
<dbReference type="GO" id="GO:0051246">
    <property type="term" value="P:regulation of protein metabolic process"/>
    <property type="evidence" value="ECO:0007669"/>
    <property type="project" value="UniProtKB-ARBA"/>
</dbReference>
<keyword evidence="12" id="KW-0326">Glycosidase</keyword>
<dbReference type="GO" id="GO:0010605">
    <property type="term" value="P:negative regulation of macromolecule metabolic process"/>
    <property type="evidence" value="ECO:0007669"/>
    <property type="project" value="UniProtKB-ARBA"/>
</dbReference>
<dbReference type="Proteomes" id="UP001432027">
    <property type="component" value="Unassembled WGS sequence"/>
</dbReference>
<dbReference type="PANTHER" id="PTHR11069:SF23">
    <property type="entry name" value="LYSOSOMAL ACID GLUCOSYLCERAMIDASE"/>
    <property type="match status" value="1"/>
</dbReference>
<accession>A0AAV5TU47</accession>
<dbReference type="GO" id="GO:0006914">
    <property type="term" value="P:autophagy"/>
    <property type="evidence" value="ECO:0007669"/>
    <property type="project" value="UniProtKB-ARBA"/>
</dbReference>
<evidence type="ECO:0000256" key="9">
    <source>
        <dbReference type="ARBA" id="ARBA00023098"/>
    </source>
</evidence>
<dbReference type="InterPro" id="IPR033452">
    <property type="entry name" value="GH30_C"/>
</dbReference>
<dbReference type="GO" id="GO:0005774">
    <property type="term" value="C:vacuolar membrane"/>
    <property type="evidence" value="ECO:0007669"/>
    <property type="project" value="UniProtKB-ARBA"/>
</dbReference>
<keyword evidence="7 12" id="KW-0378">Hydrolase</keyword>
<reference evidence="16" key="1">
    <citation type="submission" date="2023-10" db="EMBL/GenBank/DDBJ databases">
        <title>Genome assembly of Pristionchus species.</title>
        <authorList>
            <person name="Yoshida K."/>
            <person name="Sommer R.J."/>
        </authorList>
    </citation>
    <scope>NUCLEOTIDE SEQUENCE</scope>
    <source>
        <strain evidence="16">RS0144</strain>
    </source>
</reference>